<accession>A0AA40DPE7</accession>
<evidence type="ECO:0000313" key="2">
    <source>
        <dbReference type="EMBL" id="KAK0708606.1"/>
    </source>
</evidence>
<evidence type="ECO:0000256" key="1">
    <source>
        <dbReference type="SAM" id="MobiDB-lite"/>
    </source>
</evidence>
<feature type="region of interest" description="Disordered" evidence="1">
    <location>
        <begin position="24"/>
        <end position="53"/>
    </location>
</feature>
<feature type="non-terminal residue" evidence="2">
    <location>
        <position position="1"/>
    </location>
</feature>
<comment type="caution">
    <text evidence="2">The sequence shown here is derived from an EMBL/GenBank/DDBJ whole genome shotgun (WGS) entry which is preliminary data.</text>
</comment>
<evidence type="ECO:0000313" key="3">
    <source>
        <dbReference type="Proteomes" id="UP001172102"/>
    </source>
</evidence>
<reference evidence="2" key="1">
    <citation type="submission" date="2023-06" db="EMBL/GenBank/DDBJ databases">
        <title>Genome-scale phylogeny and comparative genomics of the fungal order Sordariales.</title>
        <authorList>
            <consortium name="Lawrence Berkeley National Laboratory"/>
            <person name="Hensen N."/>
            <person name="Bonometti L."/>
            <person name="Westerberg I."/>
            <person name="Brannstrom I.O."/>
            <person name="Guillou S."/>
            <person name="Cros-Aarteil S."/>
            <person name="Calhoun S."/>
            <person name="Haridas S."/>
            <person name="Kuo A."/>
            <person name="Mondo S."/>
            <person name="Pangilinan J."/>
            <person name="Riley R."/>
            <person name="Labutti K."/>
            <person name="Andreopoulos B."/>
            <person name="Lipzen A."/>
            <person name="Chen C."/>
            <person name="Yanf M."/>
            <person name="Daum C."/>
            <person name="Ng V."/>
            <person name="Clum A."/>
            <person name="Steindorff A."/>
            <person name="Ohm R."/>
            <person name="Martin F."/>
            <person name="Silar P."/>
            <person name="Natvig D."/>
            <person name="Lalanne C."/>
            <person name="Gautier V."/>
            <person name="Ament-Velasquez S.L."/>
            <person name="Kruys A."/>
            <person name="Hutchinson M.I."/>
            <person name="Powell A.J."/>
            <person name="Barry K."/>
            <person name="Miller A.N."/>
            <person name="Grigoriev I.V."/>
            <person name="Debuchy R."/>
            <person name="Gladieux P."/>
            <person name="Thoren M.H."/>
            <person name="Johannesson H."/>
        </authorList>
    </citation>
    <scope>NUCLEOTIDE SEQUENCE</scope>
    <source>
        <strain evidence="2">SMH4607-1</strain>
    </source>
</reference>
<keyword evidence="3" id="KW-1185">Reference proteome</keyword>
<gene>
    <name evidence="2" type="ORF">B0H67DRAFT_444058</name>
</gene>
<feature type="compositionally biased region" description="Low complexity" evidence="1">
    <location>
        <begin position="27"/>
        <end position="40"/>
    </location>
</feature>
<proteinExistence type="predicted"/>
<sequence length="251" mass="26469">MQAAAASSVGARVLGEIEEASLDEVSTATAATTTTPATAPNDPDSAIPPPTAALPQTFPIPRLHDLVTRHFRATHSAPLAITGRHLALLHTLIATLLAAPHRHTVALVDFTARFDPLRLLTSGHPALTRADLAHLHIARPARGPPAHTARCVAAMEDHMLYAPHASRARPWWGTVVVGGGLNPAAELPGAAATAAPGGRVAVTADWKGWLRVDRAEVPAFWDLGVEEALRDREGRQRAVEEAGWVGVSAWG</sequence>
<protein>
    <submittedName>
        <fullName evidence="2">Uncharacterized protein</fullName>
    </submittedName>
</protein>
<organism evidence="2 3">
    <name type="scientific">Lasiosphaeris hirsuta</name>
    <dbReference type="NCBI Taxonomy" id="260670"/>
    <lineage>
        <taxon>Eukaryota</taxon>
        <taxon>Fungi</taxon>
        <taxon>Dikarya</taxon>
        <taxon>Ascomycota</taxon>
        <taxon>Pezizomycotina</taxon>
        <taxon>Sordariomycetes</taxon>
        <taxon>Sordariomycetidae</taxon>
        <taxon>Sordariales</taxon>
        <taxon>Lasiosphaeriaceae</taxon>
        <taxon>Lasiosphaeris</taxon>
    </lineage>
</organism>
<dbReference type="AlphaFoldDB" id="A0AA40DPE7"/>
<dbReference type="EMBL" id="JAUKUA010000006">
    <property type="protein sequence ID" value="KAK0708606.1"/>
    <property type="molecule type" value="Genomic_DNA"/>
</dbReference>
<name>A0AA40DPE7_9PEZI</name>
<dbReference type="Proteomes" id="UP001172102">
    <property type="component" value="Unassembled WGS sequence"/>
</dbReference>